<gene>
    <name evidence="2" type="ORF">LXM26_22485</name>
</gene>
<dbReference type="AlphaFoldDB" id="A0A9X1TGN6"/>
<dbReference type="EMBL" id="JAJTTC010000007">
    <property type="protein sequence ID" value="MCF0064302.1"/>
    <property type="molecule type" value="Genomic_DNA"/>
</dbReference>
<dbReference type="RefSeq" id="WP_234657237.1">
    <property type="nucleotide sequence ID" value="NZ_CP094997.1"/>
</dbReference>
<evidence type="ECO:0000256" key="1">
    <source>
        <dbReference type="SAM" id="Phobius"/>
    </source>
</evidence>
<feature type="transmembrane region" description="Helical" evidence="1">
    <location>
        <begin position="318"/>
        <end position="339"/>
    </location>
</feature>
<name>A0A9X1TGN6_9BACT</name>
<evidence type="ECO:0000313" key="3">
    <source>
        <dbReference type="Proteomes" id="UP001139000"/>
    </source>
</evidence>
<feature type="transmembrane region" description="Helical" evidence="1">
    <location>
        <begin position="20"/>
        <end position="43"/>
    </location>
</feature>
<reference evidence="2" key="1">
    <citation type="submission" date="2021-12" db="EMBL/GenBank/DDBJ databases">
        <title>Novel species in genus Dyadobacter.</title>
        <authorList>
            <person name="Ma C."/>
        </authorList>
    </citation>
    <scope>NUCLEOTIDE SEQUENCE</scope>
    <source>
        <strain evidence="2">LJ419</strain>
    </source>
</reference>
<feature type="transmembrane region" description="Helical" evidence="1">
    <location>
        <begin position="345"/>
        <end position="364"/>
    </location>
</feature>
<evidence type="ECO:0000313" key="2">
    <source>
        <dbReference type="EMBL" id="MCF0064302.1"/>
    </source>
</evidence>
<comment type="caution">
    <text evidence="2">The sequence shown here is derived from an EMBL/GenBank/DDBJ whole genome shotgun (WGS) entry which is preliminary data.</text>
</comment>
<accession>A0A9X1TGN6</accession>
<organism evidence="2 3">
    <name type="scientific">Dyadobacter chenwenxiniae</name>
    <dbReference type="NCBI Taxonomy" id="2906456"/>
    <lineage>
        <taxon>Bacteria</taxon>
        <taxon>Pseudomonadati</taxon>
        <taxon>Bacteroidota</taxon>
        <taxon>Cytophagia</taxon>
        <taxon>Cytophagales</taxon>
        <taxon>Spirosomataceae</taxon>
        <taxon>Dyadobacter</taxon>
    </lineage>
</organism>
<keyword evidence="3" id="KW-1185">Reference proteome</keyword>
<dbReference type="Proteomes" id="UP001139000">
    <property type="component" value="Unassembled WGS sequence"/>
</dbReference>
<keyword evidence="1" id="KW-1133">Transmembrane helix</keyword>
<feature type="transmembrane region" description="Helical" evidence="1">
    <location>
        <begin position="137"/>
        <end position="156"/>
    </location>
</feature>
<protein>
    <submittedName>
        <fullName evidence="2">Uncharacterized protein</fullName>
    </submittedName>
</protein>
<feature type="transmembrane region" description="Helical" evidence="1">
    <location>
        <begin position="235"/>
        <end position="265"/>
    </location>
</feature>
<keyword evidence="1" id="KW-0472">Membrane</keyword>
<feature type="transmembrane region" description="Helical" evidence="1">
    <location>
        <begin position="55"/>
        <end position="79"/>
    </location>
</feature>
<sequence>MNAGVLRKCSVFYLLLPNLLFGLGWFRQPYSALLAIGLSYLLFLEFKKEDSTNKLTAKSLGFLFLFSLICVFFCGIDAFSKPSFDWLAHNIKFYDLFKNDWPIYFPEVGRYACYYYGYYLVPALVSKIYGQLLPSVFILWTFLGFFLGFAWMLLLLGQSRLMLVLFLLMRGMGQLVFSAFKILKISQIEAPIFNPSIRSIFEQSAFAPHQVIPSLIGSGILVYDFMHRRKIDETFFVVILVFVWGVFPALSLLAVFGAIFIHKYILNDGWRAIDKRMIIASYLLPGLVFLPTLTYFLSSQTLAIQGLLWQFKPAGHIILSYATGLLLDFVIFYIVIISFNRIFNIFPTWFVNTIFGLLFALSLYRMGIYNDLFFRGSIPLCIILYIGVLKGAEAAIRTKEWPTQKLFYMAACLLLFLTISLVYVKSNLLRENKIAMWTNSEKVQYREYPYTEYDNIYQGLLNGYGDPEGAKQYLGSQNSVYEKYLSR</sequence>
<feature type="transmembrane region" description="Helical" evidence="1">
    <location>
        <begin position="406"/>
        <end position="424"/>
    </location>
</feature>
<proteinExistence type="predicted"/>
<feature type="transmembrane region" description="Helical" evidence="1">
    <location>
        <begin position="277"/>
        <end position="297"/>
    </location>
</feature>
<keyword evidence="1" id="KW-0812">Transmembrane</keyword>